<evidence type="ECO:0000256" key="4">
    <source>
        <dbReference type="ARBA" id="ARBA00022679"/>
    </source>
</evidence>
<dbReference type="Gene3D" id="2.160.10.10">
    <property type="entry name" value="Hexapeptide repeat proteins"/>
    <property type="match status" value="1"/>
</dbReference>
<dbReference type="SUPFAM" id="SSF51161">
    <property type="entry name" value="Trimeric LpxA-like enzymes"/>
    <property type="match status" value="1"/>
</dbReference>
<proteinExistence type="inferred from homology"/>
<evidence type="ECO:0000313" key="9">
    <source>
        <dbReference type="Proteomes" id="UP000029920"/>
    </source>
</evidence>
<comment type="caution">
    <text evidence="8">The sequence shown here is derived from an EMBL/GenBank/DDBJ whole genome shotgun (WGS) entry which is preliminary data.</text>
</comment>
<evidence type="ECO:0000256" key="2">
    <source>
        <dbReference type="ARBA" id="ARBA00013235"/>
    </source>
</evidence>
<dbReference type="AlphaFoldDB" id="A0A4U8UG10"/>
<keyword evidence="9" id="KW-1185">Reference proteome</keyword>
<sequence length="179" mass="19586">MNFRNLGENVLIDRLTPIYHPDKISLGSNVRIGSFCILSGDICIGNYVHIASYVFLNGGAGIEMRDFSSVSSGVKVFTESSDFKGEGLVVPLVDEKYQKVTKSKIIFERHSVVGVNSVILPGAYLAEGVAVGAMSLLMQPTKPFGIYFGIPAKRMSERSRNILELEKAIYKDGIKYGEA</sequence>
<dbReference type="InterPro" id="IPR050179">
    <property type="entry name" value="Trans_hexapeptide_repeat"/>
</dbReference>
<dbReference type="PANTHER" id="PTHR43300:SF12">
    <property type="entry name" value="CHLORAMPHENICOL ACETYLTRANSFERASE"/>
    <property type="match status" value="1"/>
</dbReference>
<reference evidence="8 9" key="1">
    <citation type="journal article" date="2014" name="Genome Announc.">
        <title>Draft genome sequences of eight enterohepatic helicobacter species isolated from both laboratory and wild rodents.</title>
        <authorList>
            <person name="Sheh A."/>
            <person name="Shen Z."/>
            <person name="Fox J.G."/>
        </authorList>
    </citation>
    <scope>NUCLEOTIDE SEQUENCE [LARGE SCALE GENOMIC DNA]</scope>
    <source>
        <strain evidence="8 9">MIT-03-7007</strain>
    </source>
</reference>
<keyword evidence="5" id="KW-0046">Antibiotic resistance</keyword>
<keyword evidence="4" id="KW-0808">Transferase</keyword>
<accession>A0A4U8UG10</accession>
<protein>
    <recommendedName>
        <fullName evidence="3">Chloramphenicol acetyltransferase</fullName>
        <ecNumber evidence="2">2.3.1.28</ecNumber>
    </recommendedName>
</protein>
<dbReference type="EC" id="2.3.1.28" evidence="2"/>
<dbReference type="InterPro" id="IPR001451">
    <property type="entry name" value="Hexapep"/>
</dbReference>
<dbReference type="Proteomes" id="UP000029920">
    <property type="component" value="Unassembled WGS sequence"/>
</dbReference>
<dbReference type="Pfam" id="PF00132">
    <property type="entry name" value="Hexapep"/>
    <property type="match status" value="1"/>
</dbReference>
<gene>
    <name evidence="8" type="ORF">LS72_000455</name>
</gene>
<evidence type="ECO:0000256" key="3">
    <source>
        <dbReference type="ARBA" id="ARBA00020291"/>
    </source>
</evidence>
<organism evidence="8 9">
    <name type="scientific">Helicobacter apodemus</name>
    <dbReference type="NCBI Taxonomy" id="135569"/>
    <lineage>
        <taxon>Bacteria</taxon>
        <taxon>Pseudomonadati</taxon>
        <taxon>Campylobacterota</taxon>
        <taxon>Epsilonproteobacteria</taxon>
        <taxon>Campylobacterales</taxon>
        <taxon>Helicobacteraceae</taxon>
        <taxon>Helicobacter</taxon>
    </lineage>
</organism>
<dbReference type="RefSeq" id="WP_084590163.1">
    <property type="nucleotide sequence ID" value="NZ_JRPC02000001.1"/>
</dbReference>
<evidence type="ECO:0000256" key="6">
    <source>
        <dbReference type="ARBA" id="ARBA00023315"/>
    </source>
</evidence>
<dbReference type="GO" id="GO:0008811">
    <property type="term" value="F:chloramphenicol O-acetyltransferase activity"/>
    <property type="evidence" value="ECO:0007669"/>
    <property type="project" value="UniProtKB-EC"/>
</dbReference>
<evidence type="ECO:0000256" key="1">
    <source>
        <dbReference type="ARBA" id="ARBA00007274"/>
    </source>
</evidence>
<dbReference type="EMBL" id="JRPC02000001">
    <property type="protein sequence ID" value="TLE17252.1"/>
    <property type="molecule type" value="Genomic_DNA"/>
</dbReference>
<keyword evidence="6 8" id="KW-0012">Acyltransferase</keyword>
<dbReference type="GO" id="GO:0046677">
    <property type="term" value="P:response to antibiotic"/>
    <property type="evidence" value="ECO:0007669"/>
    <property type="project" value="UniProtKB-KW"/>
</dbReference>
<dbReference type="PANTHER" id="PTHR43300">
    <property type="entry name" value="ACETYLTRANSFERASE"/>
    <property type="match status" value="1"/>
</dbReference>
<evidence type="ECO:0000256" key="7">
    <source>
        <dbReference type="ARBA" id="ARBA00047633"/>
    </source>
</evidence>
<comment type="catalytic activity">
    <reaction evidence="7">
        <text>chloramphenicol + acetyl-CoA = chloramphenicol 3-acetate + CoA</text>
        <dbReference type="Rhea" id="RHEA:18421"/>
        <dbReference type="ChEBI" id="CHEBI:16730"/>
        <dbReference type="ChEBI" id="CHEBI:17698"/>
        <dbReference type="ChEBI" id="CHEBI:57287"/>
        <dbReference type="ChEBI" id="CHEBI:57288"/>
        <dbReference type="EC" id="2.3.1.28"/>
    </reaction>
</comment>
<evidence type="ECO:0000313" key="8">
    <source>
        <dbReference type="EMBL" id="TLE17252.1"/>
    </source>
</evidence>
<comment type="similarity">
    <text evidence="1">Belongs to the transferase hexapeptide repeat family.</text>
</comment>
<name>A0A4U8UG10_9HELI</name>
<evidence type="ECO:0000256" key="5">
    <source>
        <dbReference type="ARBA" id="ARBA00023251"/>
    </source>
</evidence>
<dbReference type="InterPro" id="IPR011004">
    <property type="entry name" value="Trimer_LpxA-like_sf"/>
</dbReference>